<keyword evidence="1" id="KW-0808">Transferase</keyword>
<dbReference type="Gene3D" id="3.40.50.150">
    <property type="entry name" value="Vaccinia Virus protein VP39"/>
    <property type="match status" value="1"/>
</dbReference>
<name>A0A517V6K4_9PLAN</name>
<sequence length="290" mass="32392">MPDRRCSEPHLNQATSCQIPFTLHYKSATEMAEKKGLLKGNVGESQNQSDSDLNALNAVEAYWESSVGTNLNKLDAFTKYVSRQSITKLLARYEIFKQQLEVNGSVVELGVHRGASLMAWAQFSAILEPVNYLRKIIGFDTFEGFPSLSEKDTTGTSEHLEVGGFKSEENAMEDLEKAIQVYNSSRYLNHISKVELVKGDISVSLPEYLEKNQHLVVSLLHLDADLYEPTKVALELLIPRMPKGAIIAFDELNMDLFPGETLAAMETLGLPNLRLKRFPFATSLSYAVIE</sequence>
<dbReference type="InterPro" id="IPR029063">
    <property type="entry name" value="SAM-dependent_MTases_sf"/>
</dbReference>
<protein>
    <submittedName>
        <fullName evidence="1">Macrocin-O-methyltransferase (TylF)</fullName>
    </submittedName>
</protein>
<reference evidence="1 2" key="1">
    <citation type="submission" date="2019-02" db="EMBL/GenBank/DDBJ databases">
        <title>Deep-cultivation of Planctomycetes and their phenomic and genomic characterization uncovers novel biology.</title>
        <authorList>
            <person name="Wiegand S."/>
            <person name="Jogler M."/>
            <person name="Boedeker C."/>
            <person name="Pinto D."/>
            <person name="Vollmers J."/>
            <person name="Rivas-Marin E."/>
            <person name="Kohn T."/>
            <person name="Peeters S.H."/>
            <person name="Heuer A."/>
            <person name="Rast P."/>
            <person name="Oberbeckmann S."/>
            <person name="Bunk B."/>
            <person name="Jeske O."/>
            <person name="Meyerdierks A."/>
            <person name="Storesund J.E."/>
            <person name="Kallscheuer N."/>
            <person name="Luecker S."/>
            <person name="Lage O.M."/>
            <person name="Pohl T."/>
            <person name="Merkel B.J."/>
            <person name="Hornburger P."/>
            <person name="Mueller R.-W."/>
            <person name="Bruemmer F."/>
            <person name="Labrenz M."/>
            <person name="Spormann A.M."/>
            <person name="Op den Camp H."/>
            <person name="Overmann J."/>
            <person name="Amann R."/>
            <person name="Jetten M.S.M."/>
            <person name="Mascher T."/>
            <person name="Medema M.H."/>
            <person name="Devos D.P."/>
            <person name="Kaster A.-K."/>
            <person name="Ovreas L."/>
            <person name="Rohde M."/>
            <person name="Galperin M.Y."/>
            <person name="Jogler C."/>
        </authorList>
    </citation>
    <scope>NUCLEOTIDE SEQUENCE [LARGE SCALE GENOMIC DNA]</scope>
    <source>
        <strain evidence="1 2">Pan161</strain>
    </source>
</reference>
<organism evidence="1 2">
    <name type="scientific">Gimesia algae</name>
    <dbReference type="NCBI Taxonomy" id="2527971"/>
    <lineage>
        <taxon>Bacteria</taxon>
        <taxon>Pseudomonadati</taxon>
        <taxon>Planctomycetota</taxon>
        <taxon>Planctomycetia</taxon>
        <taxon>Planctomycetales</taxon>
        <taxon>Planctomycetaceae</taxon>
        <taxon>Gimesia</taxon>
    </lineage>
</organism>
<keyword evidence="2" id="KW-1185">Reference proteome</keyword>
<dbReference type="InterPro" id="IPR008884">
    <property type="entry name" value="TylF_MeTrfase"/>
</dbReference>
<dbReference type="AlphaFoldDB" id="A0A517V6K4"/>
<gene>
    <name evidence="1" type="ORF">Pan161_02600</name>
</gene>
<dbReference type="SUPFAM" id="SSF53335">
    <property type="entry name" value="S-adenosyl-L-methionine-dependent methyltransferases"/>
    <property type="match status" value="1"/>
</dbReference>
<evidence type="ECO:0000313" key="1">
    <source>
        <dbReference type="EMBL" id="QDT88642.1"/>
    </source>
</evidence>
<dbReference type="PANTHER" id="PTHR40036">
    <property type="entry name" value="MACROCIN O-METHYLTRANSFERASE"/>
    <property type="match status" value="1"/>
</dbReference>
<accession>A0A517V6K4</accession>
<evidence type="ECO:0000313" key="2">
    <source>
        <dbReference type="Proteomes" id="UP000316855"/>
    </source>
</evidence>
<proteinExistence type="predicted"/>
<dbReference type="KEGG" id="gax:Pan161_02600"/>
<dbReference type="GO" id="GO:0008168">
    <property type="term" value="F:methyltransferase activity"/>
    <property type="evidence" value="ECO:0007669"/>
    <property type="project" value="UniProtKB-KW"/>
</dbReference>
<dbReference type="PANTHER" id="PTHR40036:SF1">
    <property type="entry name" value="MACROCIN O-METHYLTRANSFERASE"/>
    <property type="match status" value="1"/>
</dbReference>
<dbReference type="EMBL" id="CP036343">
    <property type="protein sequence ID" value="QDT88642.1"/>
    <property type="molecule type" value="Genomic_DNA"/>
</dbReference>
<keyword evidence="1" id="KW-0489">Methyltransferase</keyword>
<dbReference type="Proteomes" id="UP000316855">
    <property type="component" value="Chromosome"/>
</dbReference>
<dbReference type="GO" id="GO:0032259">
    <property type="term" value="P:methylation"/>
    <property type="evidence" value="ECO:0007669"/>
    <property type="project" value="UniProtKB-KW"/>
</dbReference>
<dbReference type="Pfam" id="PF05711">
    <property type="entry name" value="TylF"/>
    <property type="match status" value="1"/>
</dbReference>